<feature type="transmembrane region" description="Helical" evidence="3">
    <location>
        <begin position="241"/>
        <end position="257"/>
    </location>
</feature>
<protein>
    <submittedName>
        <fullName evidence="5">Major facilitator superfamily domain-containing protein</fullName>
    </submittedName>
</protein>
<dbReference type="AlphaFoldDB" id="A0A5N6VQV2"/>
<feature type="transmembrane region" description="Helical" evidence="3">
    <location>
        <begin position="443"/>
        <end position="468"/>
    </location>
</feature>
<feature type="transmembrane region" description="Helical" evidence="3">
    <location>
        <begin position="347"/>
        <end position="366"/>
    </location>
</feature>
<reference evidence="6" key="1">
    <citation type="submission" date="2019-04" db="EMBL/GenBank/DDBJ databases">
        <title>Friends and foes A comparative genomics studyof 23 Aspergillus species from section Flavi.</title>
        <authorList>
            <consortium name="DOE Joint Genome Institute"/>
            <person name="Kjaerbolling I."/>
            <person name="Vesth T."/>
            <person name="Frisvad J.C."/>
            <person name="Nybo J.L."/>
            <person name="Theobald S."/>
            <person name="Kildgaard S."/>
            <person name="Isbrandt T."/>
            <person name="Kuo A."/>
            <person name="Sato A."/>
            <person name="Lyhne E.K."/>
            <person name="Kogle M.E."/>
            <person name="Wiebenga A."/>
            <person name="Kun R.S."/>
            <person name="Lubbers R.J."/>
            <person name="Makela M.R."/>
            <person name="Barry K."/>
            <person name="Chovatia M."/>
            <person name="Clum A."/>
            <person name="Daum C."/>
            <person name="Haridas S."/>
            <person name="He G."/>
            <person name="LaButti K."/>
            <person name="Lipzen A."/>
            <person name="Mondo S."/>
            <person name="Riley R."/>
            <person name="Salamov A."/>
            <person name="Simmons B.A."/>
            <person name="Magnuson J.K."/>
            <person name="Henrissat B."/>
            <person name="Mortensen U.H."/>
            <person name="Larsen T.O."/>
            <person name="Devries R.P."/>
            <person name="Grigoriev I.V."/>
            <person name="Machida M."/>
            <person name="Baker S.E."/>
            <person name="Andersen M.R."/>
        </authorList>
    </citation>
    <scope>NUCLEOTIDE SEQUENCE [LARGE SCALE GENOMIC DNA]</scope>
    <source>
        <strain evidence="6">CBS 130015</strain>
    </source>
</reference>
<comment type="subcellular location">
    <subcellularLocation>
        <location evidence="1">Membrane</location>
        <topology evidence="1">Multi-pass membrane protein</topology>
    </subcellularLocation>
</comment>
<sequence length="475" mass="52186">MGVADERIWPRFDFVLVLTERMSYMDWICTEGSWCIRLIMELETRHSAREDPTRSSLLTDERHNEPQLPPVDGGKDAWLFLAAGFVMEALVWGFAFAYGIFQDFYSTHEPFKSSGNTAVIGTCMMGVNYMISPLTFALLQGFPVLKRWCSPAGLLIMCLALVLSSFASNTTHLILTQGIAYGIGGNLAYSPMIIFMNEWFVHKRGLAFGTMWAGTGVSGVVLPLVLQWLLNAYGHKTTLRIWAVTLFLFAAPLLYYVKPRLPISRASSVRAFDLSFLWSHTFLIFQMGNIVEALGYFLPTIYLPTIARTLGASSILASLTVILCNLASVFGCIAMGHLVDRYHATTCILVSTIGSTLAVFFLWGFSVSLAPLYMFCVVYGLFAGSFTSTWPAIMNEVVKKSQLADPSIVFGFLATGRGIGNIVSGPLSDALIKGSWSYDPSAFAYGTTYGTLIIFTGITALFGGLSIVGRPLKLI</sequence>
<evidence type="ECO:0000259" key="4">
    <source>
        <dbReference type="PROSITE" id="PS50850"/>
    </source>
</evidence>
<dbReference type="EMBL" id="ML738366">
    <property type="protein sequence ID" value="KAE8309470.1"/>
    <property type="molecule type" value="Genomic_DNA"/>
</dbReference>
<evidence type="ECO:0000256" key="1">
    <source>
        <dbReference type="ARBA" id="ARBA00004141"/>
    </source>
</evidence>
<keyword evidence="3" id="KW-1133">Transmembrane helix</keyword>
<dbReference type="InterPro" id="IPR011701">
    <property type="entry name" value="MFS"/>
</dbReference>
<dbReference type="PROSITE" id="PS50850">
    <property type="entry name" value="MFS"/>
    <property type="match status" value="1"/>
</dbReference>
<feature type="transmembrane region" description="Helical" evidence="3">
    <location>
        <begin position="77"/>
        <end position="98"/>
    </location>
</feature>
<keyword evidence="3" id="KW-0812">Transmembrane</keyword>
<dbReference type="InterPro" id="IPR020846">
    <property type="entry name" value="MFS_dom"/>
</dbReference>
<dbReference type="SUPFAM" id="SSF103473">
    <property type="entry name" value="MFS general substrate transporter"/>
    <property type="match status" value="1"/>
</dbReference>
<feature type="transmembrane region" description="Helical" evidence="3">
    <location>
        <begin position="372"/>
        <end position="391"/>
    </location>
</feature>
<evidence type="ECO:0000256" key="3">
    <source>
        <dbReference type="SAM" id="Phobius"/>
    </source>
</evidence>
<keyword evidence="6" id="KW-1185">Reference proteome</keyword>
<dbReference type="Proteomes" id="UP000325433">
    <property type="component" value="Unassembled WGS sequence"/>
</dbReference>
<gene>
    <name evidence="5" type="ORF">BDV41DRAFT_567305</name>
</gene>
<dbReference type="Pfam" id="PF07690">
    <property type="entry name" value="MFS_1"/>
    <property type="match status" value="1"/>
</dbReference>
<keyword evidence="3" id="KW-0472">Membrane</keyword>
<feature type="transmembrane region" description="Helical" evidence="3">
    <location>
        <begin position="174"/>
        <end position="194"/>
    </location>
</feature>
<evidence type="ECO:0000256" key="2">
    <source>
        <dbReference type="ARBA" id="ARBA00006727"/>
    </source>
</evidence>
<feature type="transmembrane region" description="Helical" evidence="3">
    <location>
        <begin position="118"/>
        <end position="139"/>
    </location>
</feature>
<proteinExistence type="inferred from homology"/>
<dbReference type="GO" id="GO:0016020">
    <property type="term" value="C:membrane"/>
    <property type="evidence" value="ECO:0007669"/>
    <property type="project" value="UniProtKB-SubCell"/>
</dbReference>
<feature type="transmembrane region" description="Helical" evidence="3">
    <location>
        <begin position="310"/>
        <end position="335"/>
    </location>
</feature>
<feature type="transmembrane region" description="Helical" evidence="3">
    <location>
        <begin position="277"/>
        <end position="298"/>
    </location>
</feature>
<dbReference type="GO" id="GO:0022857">
    <property type="term" value="F:transmembrane transporter activity"/>
    <property type="evidence" value="ECO:0007669"/>
    <property type="project" value="InterPro"/>
</dbReference>
<evidence type="ECO:0000313" key="5">
    <source>
        <dbReference type="EMBL" id="KAE8309470.1"/>
    </source>
</evidence>
<feature type="transmembrane region" description="Helical" evidence="3">
    <location>
        <begin position="403"/>
        <end position="423"/>
    </location>
</feature>
<name>A0A5N6VQV2_9EURO</name>
<feature type="transmembrane region" description="Helical" evidence="3">
    <location>
        <begin position="151"/>
        <end position="168"/>
    </location>
</feature>
<dbReference type="PANTHER" id="PTHR11360">
    <property type="entry name" value="MONOCARBOXYLATE TRANSPORTER"/>
    <property type="match status" value="1"/>
</dbReference>
<dbReference type="InterPro" id="IPR050327">
    <property type="entry name" value="Proton-linked_MCT"/>
</dbReference>
<dbReference type="InterPro" id="IPR036259">
    <property type="entry name" value="MFS_trans_sf"/>
</dbReference>
<feature type="domain" description="Major facilitator superfamily (MFS) profile" evidence="4">
    <location>
        <begin position="281"/>
        <end position="475"/>
    </location>
</feature>
<accession>A0A5N6VQV2</accession>
<evidence type="ECO:0000313" key="6">
    <source>
        <dbReference type="Proteomes" id="UP000325433"/>
    </source>
</evidence>
<dbReference type="PANTHER" id="PTHR11360:SF287">
    <property type="entry name" value="MFS MONOCARBOXYLATE TRANSPORTER"/>
    <property type="match status" value="1"/>
</dbReference>
<comment type="similarity">
    <text evidence="2">Belongs to the major facilitator superfamily. Monocarboxylate porter (TC 2.A.1.13) family.</text>
</comment>
<dbReference type="Gene3D" id="1.20.1250.20">
    <property type="entry name" value="MFS general substrate transporter like domains"/>
    <property type="match status" value="2"/>
</dbReference>
<organism evidence="5 6">
    <name type="scientific">Aspergillus transmontanensis</name>
    <dbReference type="NCBI Taxonomy" id="1034304"/>
    <lineage>
        <taxon>Eukaryota</taxon>
        <taxon>Fungi</taxon>
        <taxon>Dikarya</taxon>
        <taxon>Ascomycota</taxon>
        <taxon>Pezizomycotina</taxon>
        <taxon>Eurotiomycetes</taxon>
        <taxon>Eurotiomycetidae</taxon>
        <taxon>Eurotiales</taxon>
        <taxon>Aspergillaceae</taxon>
        <taxon>Aspergillus</taxon>
        <taxon>Aspergillus subgen. Circumdati</taxon>
    </lineage>
</organism>
<feature type="transmembrane region" description="Helical" evidence="3">
    <location>
        <begin position="206"/>
        <end position="229"/>
    </location>
</feature>